<dbReference type="SMART" id="SM01265">
    <property type="entry name" value="Mab-21"/>
    <property type="match status" value="1"/>
</dbReference>
<accession>A0ABQ9E7N0</accession>
<gene>
    <name evidence="2" type="ORF">KUTeg_023580</name>
</gene>
<feature type="domain" description="Mab-21-like nucleotidyltransferase" evidence="1">
    <location>
        <begin position="202"/>
        <end position="286"/>
    </location>
</feature>
<dbReference type="InterPro" id="IPR046903">
    <property type="entry name" value="Mab-21-like_nuc_Trfase"/>
</dbReference>
<organism evidence="2 3">
    <name type="scientific">Tegillarca granosa</name>
    <name type="common">Malaysian cockle</name>
    <name type="synonym">Anadara granosa</name>
    <dbReference type="NCBI Taxonomy" id="220873"/>
    <lineage>
        <taxon>Eukaryota</taxon>
        <taxon>Metazoa</taxon>
        <taxon>Spiralia</taxon>
        <taxon>Lophotrochozoa</taxon>
        <taxon>Mollusca</taxon>
        <taxon>Bivalvia</taxon>
        <taxon>Autobranchia</taxon>
        <taxon>Pteriomorphia</taxon>
        <taxon>Arcoida</taxon>
        <taxon>Arcoidea</taxon>
        <taxon>Arcidae</taxon>
        <taxon>Tegillarca</taxon>
    </lineage>
</organism>
<sequence length="459" mass="52627">MPVFFLSVDMETAVEFNPVEFDEVAEIPTLHLSFIIQSLLPVRLVGWQTTKRHYENIKSSYRIHEADAGDVIEYVLVGSIAEGYSIPNTIVKSTPPHLESFSDIDALFVNKHLKISTKPEYDKGAFKGYCDFSESHPGYLRVCLPTVKEQDEIFIYDKDKNIYYMSSKAQQEKGFHNMKDVDIGAGRIIDAHGPAISLEYTVKPTIYDWKEKNAGLSQDIVLALPCYPWPEVAKEWKSRGLKSAWLDNDFVQSIIDDGCHVVAVPHRKSSYPDIEWRLSFSASEGRLGREAVTDSQRQCFIFMKILRHQFTDNRLIGLQPATLDFRQINECLLIDIKAFKQHRDIQKSVNEGVFVAAFSCCLLLLLEETKQSDAQQAKYKEAVYCIIDIFPFMRKYLYPEMKLVDLLNLTGISIPDLKRSVHFYEAAVEMIDAFPDFLNLRDVYMQRDLKEASLILSPT</sequence>
<reference evidence="2 3" key="1">
    <citation type="submission" date="2022-12" db="EMBL/GenBank/DDBJ databases">
        <title>Chromosome-level genome of Tegillarca granosa.</title>
        <authorList>
            <person name="Kim J."/>
        </authorList>
    </citation>
    <scope>NUCLEOTIDE SEQUENCE [LARGE SCALE GENOMIC DNA]</scope>
    <source>
        <strain evidence="2">Teg-2019</strain>
        <tissue evidence="2">Adductor muscle</tissue>
    </source>
</reference>
<dbReference type="Pfam" id="PF03281">
    <property type="entry name" value="Mab-21"/>
    <property type="match status" value="1"/>
</dbReference>
<dbReference type="PANTHER" id="PTHR10656:SF69">
    <property type="entry name" value="MAB-21-LIKE HHH_H2TH-LIKE DOMAIN-CONTAINING PROTEIN"/>
    <property type="match status" value="1"/>
</dbReference>
<keyword evidence="3" id="KW-1185">Reference proteome</keyword>
<proteinExistence type="predicted"/>
<dbReference type="Proteomes" id="UP001217089">
    <property type="component" value="Unassembled WGS sequence"/>
</dbReference>
<protein>
    <recommendedName>
        <fullName evidence="1">Mab-21-like nucleotidyltransferase domain-containing protein</fullName>
    </recommendedName>
</protein>
<evidence type="ECO:0000259" key="1">
    <source>
        <dbReference type="Pfam" id="PF03281"/>
    </source>
</evidence>
<name>A0ABQ9E7N0_TEGGR</name>
<evidence type="ECO:0000313" key="3">
    <source>
        <dbReference type="Proteomes" id="UP001217089"/>
    </source>
</evidence>
<comment type="caution">
    <text evidence="2">The sequence shown here is derived from an EMBL/GenBank/DDBJ whole genome shotgun (WGS) entry which is preliminary data.</text>
</comment>
<dbReference type="InterPro" id="IPR024810">
    <property type="entry name" value="MAB21L/cGLR"/>
</dbReference>
<dbReference type="EMBL" id="JARBDR010000921">
    <property type="protein sequence ID" value="KAJ8299520.1"/>
    <property type="molecule type" value="Genomic_DNA"/>
</dbReference>
<dbReference type="PANTHER" id="PTHR10656">
    <property type="entry name" value="CELL FATE DETERMINING PROTEIN MAB21-RELATED"/>
    <property type="match status" value="1"/>
</dbReference>
<evidence type="ECO:0000313" key="2">
    <source>
        <dbReference type="EMBL" id="KAJ8299520.1"/>
    </source>
</evidence>